<dbReference type="STRING" id="1236976.JCM16418_3806"/>
<dbReference type="Proteomes" id="UP000019364">
    <property type="component" value="Unassembled WGS sequence"/>
</dbReference>
<dbReference type="InterPro" id="IPR002881">
    <property type="entry name" value="DUF58"/>
</dbReference>
<keyword evidence="4" id="KW-1185">Reference proteome</keyword>
<comment type="caution">
    <text evidence="3">The sequence shown here is derived from an EMBL/GenBank/DDBJ whole genome shotgun (WGS) entry which is preliminary data.</text>
</comment>
<dbReference type="eggNOG" id="COG1721">
    <property type="taxonomic scope" value="Bacteria"/>
</dbReference>
<keyword evidence="1" id="KW-0812">Transmembrane</keyword>
<feature type="transmembrane region" description="Helical" evidence="1">
    <location>
        <begin position="5"/>
        <end position="24"/>
    </location>
</feature>
<evidence type="ECO:0000313" key="4">
    <source>
        <dbReference type="Proteomes" id="UP000019364"/>
    </source>
</evidence>
<organism evidence="3 4">
    <name type="scientific">Paenibacillus pini JCM 16418</name>
    <dbReference type="NCBI Taxonomy" id="1236976"/>
    <lineage>
        <taxon>Bacteria</taxon>
        <taxon>Bacillati</taxon>
        <taxon>Bacillota</taxon>
        <taxon>Bacilli</taxon>
        <taxon>Bacillales</taxon>
        <taxon>Paenibacillaceae</taxon>
        <taxon>Paenibacillus</taxon>
    </lineage>
</organism>
<proteinExistence type="predicted"/>
<feature type="transmembrane region" description="Helical" evidence="1">
    <location>
        <begin position="30"/>
        <end position="50"/>
    </location>
</feature>
<name>W7YQ82_9BACL</name>
<dbReference type="PANTHER" id="PTHR34351">
    <property type="entry name" value="SLR1927 PROTEIN-RELATED"/>
    <property type="match status" value="1"/>
</dbReference>
<dbReference type="PANTHER" id="PTHR34351:SF2">
    <property type="entry name" value="DUF58 DOMAIN-CONTAINING PROTEIN"/>
    <property type="match status" value="1"/>
</dbReference>
<evidence type="ECO:0000259" key="2">
    <source>
        <dbReference type="Pfam" id="PF01882"/>
    </source>
</evidence>
<evidence type="ECO:0000256" key="1">
    <source>
        <dbReference type="SAM" id="Phobius"/>
    </source>
</evidence>
<protein>
    <recommendedName>
        <fullName evidence="2">DUF58 domain-containing protein</fullName>
    </recommendedName>
</protein>
<reference evidence="3 4" key="1">
    <citation type="journal article" date="2014" name="Genome Announc.">
        <title>Draft Genome Sequence of Paenibacillus pini JCM 16418T, Isolated from the Rhizosphere of Pine Tree.</title>
        <authorList>
            <person name="Yuki M."/>
            <person name="Oshima K."/>
            <person name="Suda W."/>
            <person name="Oshida Y."/>
            <person name="Kitamura K."/>
            <person name="Iida Y."/>
            <person name="Hattori M."/>
            <person name="Ohkuma M."/>
        </authorList>
    </citation>
    <scope>NUCLEOTIDE SEQUENCE [LARGE SCALE GENOMIC DNA]</scope>
    <source>
        <strain evidence="3 4">JCM 16418</strain>
    </source>
</reference>
<sequence length="440" mass="48707">MKRRWLEWGTAAAVLITLLLIYIGRGGASVWFLFLLSVAICAAAVALQLLGPRKVTMRRQLQHSFVTVGEGIEVTLHVHFKSVLPVPWLALDERFTGGSCRILEFPGFRRSFTCTYYIHELDRGMCTFESCPIEWGGLFGWFKASRRVTIDGEDHLLVMPAAYLVEDSNVRIGTFKNDHIHTDRFFTRSPDARGNEVRDYVPGDPLNRIHWKSSARRGNLQTFLPEKEHTAEHVIILDHSSQGYEIASLPPKQRQEAAELIFEAAVSTAAGWVLTCGRNSDQTELICDTSPNGSSAKYDKISSEMLALSTIHLKCQAQRPALLKEVRQRIIPGMHVVVISGVLTGQLVHEVSLLLELGAAVDVCCTAPIAFQESIIALGKEQHASYDHADTVASSQMLNRLGVRLFGAENGRLTLMNGPAAPALSKEVDGSGDAKQTYWI</sequence>
<dbReference type="RefSeq" id="WP_052020465.1">
    <property type="nucleotide sequence ID" value="NZ_BAVZ01000013.1"/>
</dbReference>
<dbReference type="EMBL" id="BAVZ01000013">
    <property type="protein sequence ID" value="GAF09653.1"/>
    <property type="molecule type" value="Genomic_DNA"/>
</dbReference>
<gene>
    <name evidence="3" type="ORF">JCM16418_3806</name>
</gene>
<dbReference type="OrthoDB" id="140416at2"/>
<feature type="domain" description="DUF58" evidence="2">
    <location>
        <begin position="196"/>
        <end position="346"/>
    </location>
</feature>
<dbReference type="Pfam" id="PF01882">
    <property type="entry name" value="DUF58"/>
    <property type="match status" value="1"/>
</dbReference>
<keyword evidence="1" id="KW-0472">Membrane</keyword>
<dbReference type="AlphaFoldDB" id="W7YQ82"/>
<accession>W7YQ82</accession>
<evidence type="ECO:0000313" key="3">
    <source>
        <dbReference type="EMBL" id="GAF09653.1"/>
    </source>
</evidence>
<keyword evidence="1" id="KW-1133">Transmembrane helix</keyword>